<evidence type="ECO:0000256" key="1">
    <source>
        <dbReference type="ARBA" id="ARBA00022679"/>
    </source>
</evidence>
<name>A0A0H4XJZ8_9BACT</name>
<proteinExistence type="predicted"/>
<feature type="domain" description="N-acetyltransferase" evidence="3">
    <location>
        <begin position="6"/>
        <end position="160"/>
    </location>
</feature>
<reference evidence="4 5" key="1">
    <citation type="journal article" date="2016" name="PLoS ONE">
        <title>Complete Genome Sequence and Comparative Genomics of a Novel Myxobacterium Myxococcus hansupus.</title>
        <authorList>
            <person name="Sharma G."/>
            <person name="Narwani T."/>
            <person name="Subramanian S."/>
        </authorList>
    </citation>
    <scope>NUCLEOTIDE SEQUENCE [LARGE SCALE GENOMIC DNA]</scope>
    <source>
        <strain evidence="5">mixupus</strain>
    </source>
</reference>
<dbReference type="RefSeq" id="WP_002638310.1">
    <property type="nucleotide sequence ID" value="NZ_CP012109.1"/>
</dbReference>
<dbReference type="Proteomes" id="UP000009026">
    <property type="component" value="Chromosome"/>
</dbReference>
<keyword evidence="2" id="KW-0012">Acyltransferase</keyword>
<evidence type="ECO:0000313" key="4">
    <source>
        <dbReference type="EMBL" id="AKQ68547.1"/>
    </source>
</evidence>
<keyword evidence="5" id="KW-1185">Reference proteome</keyword>
<dbReference type="AlphaFoldDB" id="A0A0H4XJZ8"/>
<dbReference type="GO" id="GO:0016747">
    <property type="term" value="F:acyltransferase activity, transferring groups other than amino-acyl groups"/>
    <property type="evidence" value="ECO:0007669"/>
    <property type="project" value="InterPro"/>
</dbReference>
<gene>
    <name evidence="4" type="ORF">A176_005459</name>
</gene>
<accession>A0A0H4XJZ8</accession>
<dbReference type="Pfam" id="PF13673">
    <property type="entry name" value="Acetyltransf_10"/>
    <property type="match status" value="1"/>
</dbReference>
<sequence>MGTDGLHLRPARESDRRTLWRIHTQAVEALCPRAYAPHEVRTWVRLLKPEGYLRPDRPRTVLVAERGRRAVGFGQVDAGVGELEALYVTPDETGLGVGATLLSALEAAVWRGRAALLGLDASLNAEHFYQRHGYATVHAALRPLTLEVKLACVRMQKQRPAAPPRPRPDLAGTR</sequence>
<dbReference type="EMBL" id="CP012109">
    <property type="protein sequence ID" value="AKQ68547.1"/>
    <property type="molecule type" value="Genomic_DNA"/>
</dbReference>
<dbReference type="PANTHER" id="PTHR43877">
    <property type="entry name" value="AMINOALKYLPHOSPHONATE N-ACETYLTRANSFERASE-RELATED-RELATED"/>
    <property type="match status" value="1"/>
</dbReference>
<dbReference type="PROSITE" id="PS51186">
    <property type="entry name" value="GNAT"/>
    <property type="match status" value="1"/>
</dbReference>
<dbReference type="InterPro" id="IPR000182">
    <property type="entry name" value="GNAT_dom"/>
</dbReference>
<dbReference type="Gene3D" id="3.40.630.30">
    <property type="match status" value="1"/>
</dbReference>
<dbReference type="OrthoDB" id="5381096at2"/>
<dbReference type="PATRIC" id="fig|1297742.4.peg.5551"/>
<dbReference type="eggNOG" id="COG0454">
    <property type="taxonomic scope" value="Bacteria"/>
</dbReference>
<keyword evidence="1 4" id="KW-0808">Transferase</keyword>
<organism evidence="4 5">
    <name type="scientific">Pseudomyxococcus hansupus</name>
    <dbReference type="NCBI Taxonomy" id="1297742"/>
    <lineage>
        <taxon>Bacteria</taxon>
        <taxon>Pseudomonadati</taxon>
        <taxon>Myxococcota</taxon>
        <taxon>Myxococcia</taxon>
        <taxon>Myxococcales</taxon>
        <taxon>Cystobacterineae</taxon>
        <taxon>Myxococcaceae</taxon>
        <taxon>Pseudomyxococcus</taxon>
    </lineage>
</organism>
<dbReference type="InterPro" id="IPR050832">
    <property type="entry name" value="Bact_Acetyltransf"/>
</dbReference>
<evidence type="ECO:0000259" key="3">
    <source>
        <dbReference type="PROSITE" id="PS51186"/>
    </source>
</evidence>
<dbReference type="STRING" id="1297742.A176_005459"/>
<dbReference type="InterPro" id="IPR016181">
    <property type="entry name" value="Acyl_CoA_acyltransferase"/>
</dbReference>
<dbReference type="PANTHER" id="PTHR43877:SF2">
    <property type="entry name" value="AMINOALKYLPHOSPHONATE N-ACETYLTRANSFERASE-RELATED"/>
    <property type="match status" value="1"/>
</dbReference>
<evidence type="ECO:0000256" key="2">
    <source>
        <dbReference type="ARBA" id="ARBA00023315"/>
    </source>
</evidence>
<protein>
    <submittedName>
        <fullName evidence="4">Ribosomal-protein-S18p-alanine acetyltransferase</fullName>
    </submittedName>
</protein>
<dbReference type="SUPFAM" id="SSF55729">
    <property type="entry name" value="Acyl-CoA N-acyltransferases (Nat)"/>
    <property type="match status" value="1"/>
</dbReference>
<dbReference type="KEGG" id="mym:A176_005459"/>
<dbReference type="CDD" id="cd04301">
    <property type="entry name" value="NAT_SF"/>
    <property type="match status" value="1"/>
</dbReference>
<evidence type="ECO:0000313" key="5">
    <source>
        <dbReference type="Proteomes" id="UP000009026"/>
    </source>
</evidence>